<organism evidence="1 2">
    <name type="scientific">Steinernema glaseri</name>
    <dbReference type="NCBI Taxonomy" id="37863"/>
    <lineage>
        <taxon>Eukaryota</taxon>
        <taxon>Metazoa</taxon>
        <taxon>Ecdysozoa</taxon>
        <taxon>Nematoda</taxon>
        <taxon>Chromadorea</taxon>
        <taxon>Rhabditida</taxon>
        <taxon>Tylenchina</taxon>
        <taxon>Panagrolaimomorpha</taxon>
        <taxon>Strongyloidoidea</taxon>
        <taxon>Steinernematidae</taxon>
        <taxon>Steinernema</taxon>
    </lineage>
</organism>
<protein>
    <submittedName>
        <fullName evidence="2">MATH domain-containing protein</fullName>
    </submittedName>
</protein>
<keyword evidence="1" id="KW-1185">Reference proteome</keyword>
<evidence type="ECO:0000313" key="2">
    <source>
        <dbReference type="WBParaSite" id="L893_g15100.t1"/>
    </source>
</evidence>
<sequence length="174" mass="19898">MDQVPLIFIESVTRNSSLPTSQGLEQLSSAWGIVGEVQTKRSGFLNLTFSLHYDHGRMNWRLSYRMEGFDHIESRTLSREVVREMSKSITSIQFHLSRNTVSEDNWHSVAFEDVDLLLADLDAPKKELELDLFGFSAKLYAKLRPRCLKLFKGFTSLKVAGMATNIVKVFFAFD</sequence>
<dbReference type="WBParaSite" id="L893_g15100.t1">
    <property type="protein sequence ID" value="L893_g15100.t1"/>
    <property type="gene ID" value="L893_g15100"/>
</dbReference>
<accession>A0A1I7YD30</accession>
<dbReference type="Proteomes" id="UP000095287">
    <property type="component" value="Unplaced"/>
</dbReference>
<evidence type="ECO:0000313" key="1">
    <source>
        <dbReference type="Proteomes" id="UP000095287"/>
    </source>
</evidence>
<proteinExistence type="predicted"/>
<name>A0A1I7YD30_9BILA</name>
<reference evidence="2" key="1">
    <citation type="submission" date="2016-11" db="UniProtKB">
        <authorList>
            <consortium name="WormBaseParasite"/>
        </authorList>
    </citation>
    <scope>IDENTIFICATION</scope>
</reference>
<dbReference type="AlphaFoldDB" id="A0A1I7YD30"/>